<organism evidence="8 9">
    <name type="scientific">Porites evermanni</name>
    <dbReference type="NCBI Taxonomy" id="104178"/>
    <lineage>
        <taxon>Eukaryota</taxon>
        <taxon>Metazoa</taxon>
        <taxon>Cnidaria</taxon>
        <taxon>Anthozoa</taxon>
        <taxon>Hexacorallia</taxon>
        <taxon>Scleractinia</taxon>
        <taxon>Fungiina</taxon>
        <taxon>Poritidae</taxon>
        <taxon>Porites</taxon>
    </lineage>
</organism>
<dbReference type="InterPro" id="IPR006936">
    <property type="entry name" value="ALOG_dom"/>
</dbReference>
<dbReference type="PANTHER" id="PTHR31165:SF2">
    <property type="entry name" value="ALOG DOMAIN-CONTAINING PROTEIN"/>
    <property type="match status" value="1"/>
</dbReference>
<accession>A0ABN8NBL4</accession>
<evidence type="ECO:0000313" key="9">
    <source>
        <dbReference type="Proteomes" id="UP001159427"/>
    </source>
</evidence>
<evidence type="ECO:0000256" key="3">
    <source>
        <dbReference type="ARBA" id="ARBA00023015"/>
    </source>
</evidence>
<evidence type="ECO:0000259" key="7">
    <source>
        <dbReference type="PROSITE" id="PS51697"/>
    </source>
</evidence>
<dbReference type="EMBL" id="CALNXI010000786">
    <property type="protein sequence ID" value="CAH3047520.1"/>
    <property type="molecule type" value="Genomic_DNA"/>
</dbReference>
<evidence type="ECO:0000256" key="2">
    <source>
        <dbReference type="ARBA" id="ARBA00010308"/>
    </source>
</evidence>
<keyword evidence="3" id="KW-0805">Transcription regulation</keyword>
<dbReference type="PANTHER" id="PTHR31165">
    <property type="entry name" value="PROTEIN G1-LIKE2"/>
    <property type="match status" value="1"/>
</dbReference>
<dbReference type="PROSITE" id="PS51697">
    <property type="entry name" value="ALOG"/>
    <property type="match status" value="1"/>
</dbReference>
<proteinExistence type="inferred from homology"/>
<evidence type="ECO:0000256" key="4">
    <source>
        <dbReference type="ARBA" id="ARBA00023125"/>
    </source>
</evidence>
<evidence type="ECO:0000313" key="8">
    <source>
        <dbReference type="EMBL" id="CAH3047520.1"/>
    </source>
</evidence>
<dbReference type="Proteomes" id="UP001159427">
    <property type="component" value="Unassembled WGS sequence"/>
</dbReference>
<evidence type="ECO:0000256" key="1">
    <source>
        <dbReference type="ARBA" id="ARBA00004123"/>
    </source>
</evidence>
<dbReference type="InterPro" id="IPR040222">
    <property type="entry name" value="ALOG"/>
</dbReference>
<sequence>MPDQVPVVPADGAVAAAVYPPVVAPPALADAAGDNNTQNANDNVVPLPQPAAQEIQQPRICKPAAPCLDCGYLNDADFNFCQECGVRQFCSVSQHPSKWLKIDIQAINDRLVHLAEAKSNKSYERQKSSLHKELVNFLSSLPVPKALPSASPSDIKRFLVWKDNSGKTVVHLLDCVGLGQRQRVSCSCPTRLAAGTVDSLIGKLRSIFVEEGLGGEWDDRLGIGNPISHPSVKAYLKCV</sequence>
<comment type="caution">
    <text evidence="8">The sequence shown here is derived from an EMBL/GenBank/DDBJ whole genome shotgun (WGS) entry which is preliminary data.</text>
</comment>
<keyword evidence="9" id="KW-1185">Reference proteome</keyword>
<evidence type="ECO:0000256" key="6">
    <source>
        <dbReference type="ARBA" id="ARBA00023242"/>
    </source>
</evidence>
<comment type="subcellular location">
    <subcellularLocation>
        <location evidence="1">Nucleus</location>
    </subcellularLocation>
</comment>
<name>A0ABN8NBL4_9CNID</name>
<reference evidence="8 9" key="1">
    <citation type="submission" date="2022-05" db="EMBL/GenBank/DDBJ databases">
        <authorList>
            <consortium name="Genoscope - CEA"/>
            <person name="William W."/>
        </authorList>
    </citation>
    <scope>NUCLEOTIDE SEQUENCE [LARGE SCALE GENOMIC DNA]</scope>
</reference>
<keyword evidence="5" id="KW-0804">Transcription</keyword>
<protein>
    <recommendedName>
        <fullName evidence="7">ALOG domain-containing protein</fullName>
    </recommendedName>
</protein>
<gene>
    <name evidence="8" type="ORF">PEVE_00041416</name>
</gene>
<keyword evidence="6" id="KW-0539">Nucleus</keyword>
<dbReference type="Pfam" id="PF04852">
    <property type="entry name" value="ALOG_dom"/>
    <property type="match status" value="1"/>
</dbReference>
<comment type="similarity">
    <text evidence="2">Belongs to the plant homeotic and developmental regulators ALOG protein family.</text>
</comment>
<keyword evidence="4" id="KW-0238">DNA-binding</keyword>
<evidence type="ECO:0000256" key="5">
    <source>
        <dbReference type="ARBA" id="ARBA00023163"/>
    </source>
</evidence>
<feature type="domain" description="ALOG" evidence="7">
    <location>
        <begin position="122"/>
        <end position="239"/>
    </location>
</feature>